<gene>
    <name evidence="1" type="ORF">O1R50_18780</name>
</gene>
<evidence type="ECO:0000313" key="2">
    <source>
        <dbReference type="Proteomes" id="UP001146067"/>
    </source>
</evidence>
<reference evidence="1" key="1">
    <citation type="submission" date="2022-12" db="EMBL/GenBank/DDBJ databases">
        <title>Gycomyces niveus sp.nov.,a novel actinomycete isolated from soil in Shouguan.</title>
        <authorList>
            <person name="Yang X."/>
        </authorList>
    </citation>
    <scope>NUCLEOTIDE SEQUENCE</scope>
    <source>
        <strain evidence="1">NEAU-A15</strain>
    </source>
</reference>
<protein>
    <submittedName>
        <fullName evidence="1">Uncharacterized protein</fullName>
    </submittedName>
</protein>
<comment type="caution">
    <text evidence="1">The sequence shown here is derived from an EMBL/GenBank/DDBJ whole genome shotgun (WGS) entry which is preliminary data.</text>
</comment>
<organism evidence="1 2">
    <name type="scientific">Glycomyces luteolus</name>
    <dbReference type="NCBI Taxonomy" id="2670330"/>
    <lineage>
        <taxon>Bacteria</taxon>
        <taxon>Bacillati</taxon>
        <taxon>Actinomycetota</taxon>
        <taxon>Actinomycetes</taxon>
        <taxon>Glycomycetales</taxon>
        <taxon>Glycomycetaceae</taxon>
        <taxon>Glycomyces</taxon>
    </lineage>
</organism>
<dbReference type="Proteomes" id="UP001146067">
    <property type="component" value="Unassembled WGS sequence"/>
</dbReference>
<dbReference type="EMBL" id="JAPZVP010000016">
    <property type="protein sequence ID" value="MDA1361680.1"/>
    <property type="molecule type" value="Genomic_DNA"/>
</dbReference>
<keyword evidence="2" id="KW-1185">Reference proteome</keyword>
<evidence type="ECO:0000313" key="1">
    <source>
        <dbReference type="EMBL" id="MDA1361680.1"/>
    </source>
</evidence>
<accession>A0A9X3PDV1</accession>
<sequence length="173" mass="17600">MPTFQQALDADPSKFMTYGATLIQSAGSVTGLAARYGQQVAELGGSWQGDDYNGLLEWAAQVGTFTAQVDAVLLTAATALEALGASMTINVQTLKFTKQAAEGIGYKVLPTPFVILGPSQWSQVSSAGPGAPAVLAAYQAGAAAFTAALTAQYAAIIAQDVAANTAIRAAIAL</sequence>
<name>A0A9X3PDV1_9ACTN</name>
<dbReference type="AlphaFoldDB" id="A0A9X3PDV1"/>
<dbReference type="RefSeq" id="WP_270111706.1">
    <property type="nucleotide sequence ID" value="NZ_JAPZVP010000016.1"/>
</dbReference>
<proteinExistence type="predicted"/>